<comment type="caution">
    <text evidence="5">The sequence shown here is derived from an EMBL/GenBank/DDBJ whole genome shotgun (WGS) entry which is preliminary data.</text>
</comment>
<organism evidence="5 6">
    <name type="scientific">Ilex paraguariensis</name>
    <name type="common">yerba mate</name>
    <dbReference type="NCBI Taxonomy" id="185542"/>
    <lineage>
        <taxon>Eukaryota</taxon>
        <taxon>Viridiplantae</taxon>
        <taxon>Streptophyta</taxon>
        <taxon>Embryophyta</taxon>
        <taxon>Tracheophyta</taxon>
        <taxon>Spermatophyta</taxon>
        <taxon>Magnoliopsida</taxon>
        <taxon>eudicotyledons</taxon>
        <taxon>Gunneridae</taxon>
        <taxon>Pentapetalae</taxon>
        <taxon>asterids</taxon>
        <taxon>campanulids</taxon>
        <taxon>Aquifoliales</taxon>
        <taxon>Aquifoliaceae</taxon>
        <taxon>Ilex</taxon>
    </lineage>
</organism>
<evidence type="ECO:0000256" key="1">
    <source>
        <dbReference type="ARBA" id="ARBA00022729"/>
    </source>
</evidence>
<dbReference type="EMBL" id="CAUOFW020003802">
    <property type="protein sequence ID" value="CAK9162142.1"/>
    <property type="molecule type" value="Genomic_DNA"/>
</dbReference>
<feature type="domain" description="Prolamin-like" evidence="3">
    <location>
        <begin position="50"/>
        <end position="124"/>
    </location>
</feature>
<evidence type="ECO:0000256" key="2">
    <source>
        <dbReference type="SAM" id="SignalP"/>
    </source>
</evidence>
<keyword evidence="6" id="KW-1185">Reference proteome</keyword>
<dbReference type="Pfam" id="PF05617">
    <property type="entry name" value="Prolamin_like"/>
    <property type="match status" value="1"/>
</dbReference>
<dbReference type="PANTHER" id="PTHR31207">
    <property type="entry name" value="ECA1 GAMETOGENESIS FAMILY PROTEIN (DUF784)-RELATED-RELATED"/>
    <property type="match status" value="1"/>
</dbReference>
<feature type="chain" id="PRO_5044720962" description="Prolamin-like domain-containing protein" evidence="2">
    <location>
        <begin position="19"/>
        <end position="143"/>
    </location>
</feature>
<dbReference type="InterPro" id="IPR040220">
    <property type="entry name" value="DD11"/>
</dbReference>
<name>A0ABC8SY82_9AQUA</name>
<evidence type="ECO:0000313" key="5">
    <source>
        <dbReference type="EMBL" id="CAK9162142.1"/>
    </source>
</evidence>
<dbReference type="AlphaFoldDB" id="A0ABC8SY82"/>
<protein>
    <recommendedName>
        <fullName evidence="3">Prolamin-like domain-containing protein</fullName>
    </recommendedName>
</protein>
<keyword evidence="1 2" id="KW-0732">Signal</keyword>
<evidence type="ECO:0000313" key="6">
    <source>
        <dbReference type="Proteomes" id="UP001642360"/>
    </source>
</evidence>
<accession>A0ABC8SY82</accession>
<reference evidence="5 6" key="1">
    <citation type="submission" date="2024-02" db="EMBL/GenBank/DDBJ databases">
        <authorList>
            <person name="Vignale AGUSTIN F."/>
            <person name="Sosa J E."/>
            <person name="Modenutti C."/>
        </authorList>
    </citation>
    <scope>NUCLEOTIDE SEQUENCE [LARGE SCALE GENOMIC DNA]</scope>
</reference>
<proteinExistence type="predicted"/>
<dbReference type="Proteomes" id="UP001642360">
    <property type="component" value="Unassembled WGS sequence"/>
</dbReference>
<sequence length="143" mass="15405">MTLNTFIVVVVVYLASNAELPSMAAPLPEPSDFYADSPLPSPKGVAYLETCVKKLTEKCGNEVFSGVFVNTPVTKECCKNLEKMGKLCHLKIVSTLLNVPLVQATSTEKSEILSKSDYVWSQCVSVGHVIGAAVSPSYPETSF</sequence>
<feature type="signal peptide" evidence="2">
    <location>
        <begin position="1"/>
        <end position="18"/>
    </location>
</feature>
<evidence type="ECO:0000259" key="3">
    <source>
        <dbReference type="Pfam" id="PF05617"/>
    </source>
</evidence>
<gene>
    <name evidence="4" type="ORF">ILEXP_LOCUS2021</name>
    <name evidence="5" type="ORF">ILEXP_LOCUS30978</name>
</gene>
<dbReference type="InterPro" id="IPR008502">
    <property type="entry name" value="Prolamin-like"/>
</dbReference>
<dbReference type="EMBL" id="CAUOFW020000692">
    <property type="protein sequence ID" value="CAK9135087.1"/>
    <property type="molecule type" value="Genomic_DNA"/>
</dbReference>
<dbReference type="PANTHER" id="PTHR31207:SF23">
    <property type="entry name" value="DOWNREGULATED IN DIF1 18-RELATED"/>
    <property type="match status" value="1"/>
</dbReference>
<evidence type="ECO:0000313" key="4">
    <source>
        <dbReference type="EMBL" id="CAK9135087.1"/>
    </source>
</evidence>